<dbReference type="PANTHER" id="PTHR37466">
    <property type="entry name" value="SLR1628 PROTEIN"/>
    <property type="match status" value="1"/>
</dbReference>
<reference evidence="1" key="1">
    <citation type="journal article" date="2020" name="Stud. Mycol.">
        <title>101 Dothideomycetes genomes: a test case for predicting lifestyles and emergence of pathogens.</title>
        <authorList>
            <person name="Haridas S."/>
            <person name="Albert R."/>
            <person name="Binder M."/>
            <person name="Bloem J."/>
            <person name="Labutti K."/>
            <person name="Salamov A."/>
            <person name="Andreopoulos B."/>
            <person name="Baker S."/>
            <person name="Barry K."/>
            <person name="Bills G."/>
            <person name="Bluhm B."/>
            <person name="Cannon C."/>
            <person name="Castanera R."/>
            <person name="Culley D."/>
            <person name="Daum C."/>
            <person name="Ezra D."/>
            <person name="Gonzalez J."/>
            <person name="Henrissat B."/>
            <person name="Kuo A."/>
            <person name="Liang C."/>
            <person name="Lipzen A."/>
            <person name="Lutzoni F."/>
            <person name="Magnuson J."/>
            <person name="Mondo S."/>
            <person name="Nolan M."/>
            <person name="Ohm R."/>
            <person name="Pangilinan J."/>
            <person name="Park H.-J."/>
            <person name="Ramirez L."/>
            <person name="Alfaro M."/>
            <person name="Sun H."/>
            <person name="Tritt A."/>
            <person name="Yoshinaga Y."/>
            <person name="Zwiers L.-H."/>
            <person name="Turgeon B."/>
            <person name="Goodwin S."/>
            <person name="Spatafora J."/>
            <person name="Crous P."/>
            <person name="Grigoriev I."/>
        </authorList>
    </citation>
    <scope>NUCLEOTIDE SEQUENCE</scope>
    <source>
        <strain evidence="1">CBS 115976</strain>
    </source>
</reference>
<sequence>MSSLNVFRRQLKLHSTAPMTGYMRDGYCKVPAGDSGNHSVAAVVTDEFLDFTASRGNDLRQAGLTDGCKWCLCASRWLEACKAGKGAEDRMVPKVFLNATHEKALDSVDLDDLKKFAVDKEE</sequence>
<organism evidence="1 2">
    <name type="scientific">Microthyrium microscopicum</name>
    <dbReference type="NCBI Taxonomy" id="703497"/>
    <lineage>
        <taxon>Eukaryota</taxon>
        <taxon>Fungi</taxon>
        <taxon>Dikarya</taxon>
        <taxon>Ascomycota</taxon>
        <taxon>Pezizomycotina</taxon>
        <taxon>Dothideomycetes</taxon>
        <taxon>Dothideomycetes incertae sedis</taxon>
        <taxon>Microthyriales</taxon>
        <taxon>Microthyriaceae</taxon>
        <taxon>Microthyrium</taxon>
    </lineage>
</organism>
<dbReference type="Pfam" id="PF09996">
    <property type="entry name" value="DUF2237"/>
    <property type="match status" value="1"/>
</dbReference>
<name>A0A6A6UB16_9PEZI</name>
<keyword evidence="2" id="KW-1185">Reference proteome</keyword>
<dbReference type="Gene3D" id="3.30.56.110">
    <property type="entry name" value="Protein of unknown function DUF2237"/>
    <property type="match status" value="1"/>
</dbReference>
<dbReference type="InterPro" id="IPR018714">
    <property type="entry name" value="DUF2237"/>
</dbReference>
<dbReference type="Proteomes" id="UP000799302">
    <property type="component" value="Unassembled WGS sequence"/>
</dbReference>
<evidence type="ECO:0000313" key="2">
    <source>
        <dbReference type="Proteomes" id="UP000799302"/>
    </source>
</evidence>
<evidence type="ECO:0000313" key="1">
    <source>
        <dbReference type="EMBL" id="KAF2668806.1"/>
    </source>
</evidence>
<accession>A0A6A6UB16</accession>
<protein>
    <submittedName>
        <fullName evidence="1">Uncharacterized protein</fullName>
    </submittedName>
</protein>
<dbReference type="EMBL" id="MU004236">
    <property type="protein sequence ID" value="KAF2668806.1"/>
    <property type="molecule type" value="Genomic_DNA"/>
</dbReference>
<proteinExistence type="predicted"/>
<dbReference type="AlphaFoldDB" id="A0A6A6UB16"/>
<dbReference type="PANTHER" id="PTHR37466:SF1">
    <property type="entry name" value="SLR1628 PROTEIN"/>
    <property type="match status" value="1"/>
</dbReference>
<gene>
    <name evidence="1" type="ORF">BT63DRAFT_456447</name>
</gene>
<dbReference type="OrthoDB" id="1517790at2759"/>